<dbReference type="InterPro" id="IPR000485">
    <property type="entry name" value="AsnC-type_HTH_dom"/>
</dbReference>
<dbReference type="Gene3D" id="1.10.10.10">
    <property type="entry name" value="Winged helix-like DNA-binding domain superfamily/Winged helix DNA-binding domain"/>
    <property type="match status" value="1"/>
</dbReference>
<dbReference type="SMART" id="SM00344">
    <property type="entry name" value="HTH_ASNC"/>
    <property type="match status" value="1"/>
</dbReference>
<evidence type="ECO:0000259" key="4">
    <source>
        <dbReference type="PROSITE" id="PS50956"/>
    </source>
</evidence>
<dbReference type="HOGENOM" id="CLU_091233_3_1_9"/>
<sequence>MKRTLDFIDHQIIGLLQKNARMSLKDIASGVYLSSPAASARLEKLKREGYITGFHASINHEMMGYNIKAFITLSVDSGLKDEFLDHMRRCGNVIECNCITGDYAMLLEVVYPNTEELERFVAKLQKYGKTKTQIVFSTAVEHREPTPDVRIERAG</sequence>
<evidence type="ECO:0000256" key="3">
    <source>
        <dbReference type="ARBA" id="ARBA00023163"/>
    </source>
</evidence>
<dbReference type="InterPro" id="IPR036388">
    <property type="entry name" value="WH-like_DNA-bd_sf"/>
</dbReference>
<reference evidence="5 6" key="1">
    <citation type="journal article" date="2014" name="Genome Announc.">
        <title>Draft genome sequences of the altered schaedler flora, a defined bacterial community from gnotobiotic mice.</title>
        <authorList>
            <person name="Wannemuehler M.J."/>
            <person name="Overstreet A.M."/>
            <person name="Ward D.V."/>
            <person name="Phillips G.J."/>
        </authorList>
    </citation>
    <scope>NUCLEOTIDE SEQUENCE [LARGE SCALE GENOMIC DNA]</scope>
    <source>
        <strain evidence="5 6">ASF492</strain>
    </source>
</reference>
<keyword evidence="3" id="KW-0804">Transcription</keyword>
<dbReference type="GO" id="GO:0043200">
    <property type="term" value="P:response to amino acid"/>
    <property type="evidence" value="ECO:0007669"/>
    <property type="project" value="TreeGrafter"/>
</dbReference>
<dbReference type="PRINTS" id="PR00033">
    <property type="entry name" value="HTHASNC"/>
</dbReference>
<name>N2AI80_9FIRM</name>
<dbReference type="SUPFAM" id="SSF46785">
    <property type="entry name" value="Winged helix' DNA-binding domain"/>
    <property type="match status" value="1"/>
</dbReference>
<evidence type="ECO:0000256" key="1">
    <source>
        <dbReference type="ARBA" id="ARBA00023015"/>
    </source>
</evidence>
<gene>
    <name evidence="5" type="ORF">C823_03388</name>
</gene>
<dbReference type="AlphaFoldDB" id="N2AI80"/>
<dbReference type="Gene3D" id="3.30.70.920">
    <property type="match status" value="1"/>
</dbReference>
<proteinExistence type="predicted"/>
<dbReference type="InterPro" id="IPR036390">
    <property type="entry name" value="WH_DNA-bd_sf"/>
</dbReference>
<dbReference type="GO" id="GO:0005829">
    <property type="term" value="C:cytosol"/>
    <property type="evidence" value="ECO:0007669"/>
    <property type="project" value="TreeGrafter"/>
</dbReference>
<dbReference type="PANTHER" id="PTHR30154:SF34">
    <property type="entry name" value="TRANSCRIPTIONAL REGULATOR AZLB"/>
    <property type="match status" value="1"/>
</dbReference>
<accession>N2AI80</accession>
<dbReference type="InterPro" id="IPR011008">
    <property type="entry name" value="Dimeric_a/b-barrel"/>
</dbReference>
<dbReference type="PANTHER" id="PTHR30154">
    <property type="entry name" value="LEUCINE-RESPONSIVE REGULATORY PROTEIN"/>
    <property type="match status" value="1"/>
</dbReference>
<protein>
    <recommendedName>
        <fullName evidence="4">HTH asnC-type domain-containing protein</fullName>
    </recommendedName>
</protein>
<evidence type="ECO:0000256" key="2">
    <source>
        <dbReference type="ARBA" id="ARBA00023125"/>
    </source>
</evidence>
<evidence type="ECO:0000313" key="6">
    <source>
        <dbReference type="Proteomes" id="UP000012589"/>
    </source>
</evidence>
<organism evidence="5 6">
    <name type="scientific">Eubacterium plexicaudatum ASF492</name>
    <dbReference type="NCBI Taxonomy" id="1235802"/>
    <lineage>
        <taxon>Bacteria</taxon>
        <taxon>Bacillati</taxon>
        <taxon>Bacillota</taxon>
        <taxon>Clostridia</taxon>
        <taxon>Eubacteriales</taxon>
        <taxon>Eubacteriaceae</taxon>
        <taxon>Eubacterium</taxon>
    </lineage>
</organism>
<dbReference type="GO" id="GO:0043565">
    <property type="term" value="F:sequence-specific DNA binding"/>
    <property type="evidence" value="ECO:0007669"/>
    <property type="project" value="InterPro"/>
</dbReference>
<dbReference type="InterPro" id="IPR019887">
    <property type="entry name" value="Tscrpt_reg_AsnC/Lrp_C"/>
</dbReference>
<keyword evidence="6" id="KW-1185">Reference proteome</keyword>
<dbReference type="Pfam" id="PF01037">
    <property type="entry name" value="AsnC_trans_reg"/>
    <property type="match status" value="1"/>
</dbReference>
<evidence type="ECO:0000313" key="5">
    <source>
        <dbReference type="EMBL" id="EMZ24124.1"/>
    </source>
</evidence>
<feature type="domain" description="HTH asnC-type" evidence="4">
    <location>
        <begin position="5"/>
        <end position="66"/>
    </location>
</feature>
<keyword evidence="2" id="KW-0238">DNA-binding</keyword>
<dbReference type="SUPFAM" id="SSF54909">
    <property type="entry name" value="Dimeric alpha+beta barrel"/>
    <property type="match status" value="1"/>
</dbReference>
<dbReference type="PROSITE" id="PS50956">
    <property type="entry name" value="HTH_ASNC_2"/>
    <property type="match status" value="1"/>
</dbReference>
<dbReference type="EMBL" id="AQFT01000100">
    <property type="protein sequence ID" value="EMZ24124.1"/>
    <property type="molecule type" value="Genomic_DNA"/>
</dbReference>
<comment type="caution">
    <text evidence="5">The sequence shown here is derived from an EMBL/GenBank/DDBJ whole genome shotgun (WGS) entry which is preliminary data.</text>
</comment>
<dbReference type="PATRIC" id="fig|1235802.3.peg.3578"/>
<dbReference type="STRING" id="1235802.C823_03388"/>
<keyword evidence="1" id="KW-0805">Transcription regulation</keyword>
<dbReference type="InterPro" id="IPR019888">
    <property type="entry name" value="Tscrpt_reg_AsnC-like"/>
</dbReference>
<dbReference type="eggNOG" id="COG1522">
    <property type="taxonomic scope" value="Bacteria"/>
</dbReference>
<dbReference type="Proteomes" id="UP000012589">
    <property type="component" value="Unassembled WGS sequence"/>
</dbReference>
<dbReference type="Pfam" id="PF13412">
    <property type="entry name" value="HTH_24"/>
    <property type="match status" value="1"/>
</dbReference>